<gene>
    <name evidence="1" type="ORF">GM661_02415</name>
</gene>
<evidence type="ECO:0000313" key="1">
    <source>
        <dbReference type="EMBL" id="QTL96909.1"/>
    </source>
</evidence>
<protein>
    <recommendedName>
        <fullName evidence="3">DUF2490 domain-containing protein</fullName>
    </recommendedName>
</protein>
<dbReference type="AlphaFoldDB" id="A0A8A7KC16"/>
<keyword evidence="2" id="KW-1185">Reference proteome</keyword>
<organism evidence="1 2">
    <name type="scientific">Iocasia fonsfrigidae</name>
    <dbReference type="NCBI Taxonomy" id="2682810"/>
    <lineage>
        <taxon>Bacteria</taxon>
        <taxon>Bacillati</taxon>
        <taxon>Bacillota</taxon>
        <taxon>Clostridia</taxon>
        <taxon>Halanaerobiales</taxon>
        <taxon>Halanaerobiaceae</taxon>
        <taxon>Iocasia</taxon>
    </lineage>
</organism>
<name>A0A8A7KC16_9FIRM</name>
<reference evidence="1" key="1">
    <citation type="submission" date="2019-12" db="EMBL/GenBank/DDBJ databases">
        <authorList>
            <person name="zhang j."/>
            <person name="sun C.M."/>
        </authorList>
    </citation>
    <scope>NUCLEOTIDE SEQUENCE</scope>
    <source>
        <strain evidence="1">NS-1</strain>
    </source>
</reference>
<proteinExistence type="predicted"/>
<accession>A0A8A7KC16</accession>
<sequence>MKRILNFLLILVINILLFSGIIIAKEYRPVLSGSFNVGDKRYDEILLEEDDSLTEEIVDRYNYEKFWLKYKQKLSTTDYYYLKGQYYKKRYEERGNYNNINFDLQGNYTYQLSNKLRNRWLLTLRDKEYQENENSTYQMLRLNYQLDYKYNQKNKYSLVLQRQLEDYLNDSSKDNIYDRISVNWDYQIREDFTLNSKIQFNREVYKNLSERTNKYGRQFGVGFSWEL</sequence>
<dbReference type="KEGG" id="ifn:GM661_02415"/>
<dbReference type="Proteomes" id="UP000665020">
    <property type="component" value="Chromosome"/>
</dbReference>
<evidence type="ECO:0000313" key="2">
    <source>
        <dbReference type="Proteomes" id="UP000665020"/>
    </source>
</evidence>
<evidence type="ECO:0008006" key="3">
    <source>
        <dbReference type="Google" id="ProtNLM"/>
    </source>
</evidence>
<dbReference type="RefSeq" id="WP_230868586.1">
    <property type="nucleotide sequence ID" value="NZ_CP046640.1"/>
</dbReference>
<dbReference type="EMBL" id="CP046640">
    <property type="protein sequence ID" value="QTL96909.1"/>
    <property type="molecule type" value="Genomic_DNA"/>
</dbReference>